<dbReference type="Proteomes" id="UP000233526">
    <property type="component" value="Unassembled WGS sequence"/>
</dbReference>
<sequence>MSEKSLSEHIDDHFGLHFTKRLAYLDENGCPPEWILTDPRHRYVQEANHRLVLLHAAVADAKGVITQAENPPPDDWLSSVGLTRDKYVQQMVDLFTLLLHSTADRTLLLTNAVLSLEIEPRKLSLKEISKKLQNQDQIVAALRSVHSCVSHLSDPRNHFAHRGERRYVGQFSDVVRMKVILKKLECPSDQVQFADLEAFQRLKADMLSELISAEIVVEQVVEHLLPGYLAQIESLGGPDTPNADEAARAKAALAYFRGGTRPAFMDAANLSMHRICAKNRAGR</sequence>
<reference evidence="2 3" key="1">
    <citation type="journal article" date="2017" name="Front. Microbiol.">
        <title>Strong Genomic and Phenotypic Heterogeneity in the Aeromonas sobria Species Complex.</title>
        <authorList>
            <person name="Gauthier J."/>
            <person name="Vincent A.T."/>
            <person name="Charette S.J."/>
            <person name="Derome N."/>
        </authorList>
    </citation>
    <scope>NUCLEOTIDE SEQUENCE [LARGE SCALE GENOMIC DNA]</scope>
    <source>
        <strain evidence="2 3">JF2635</strain>
    </source>
</reference>
<name>A0A2N3J8P5_AERSO</name>
<evidence type="ECO:0000313" key="3">
    <source>
        <dbReference type="Proteomes" id="UP000233526"/>
    </source>
</evidence>
<feature type="domain" description="Cthe-2314-like HEPN" evidence="1">
    <location>
        <begin position="75"/>
        <end position="184"/>
    </location>
</feature>
<organism evidence="2 3">
    <name type="scientific">Aeromonas sobria</name>
    <dbReference type="NCBI Taxonomy" id="646"/>
    <lineage>
        <taxon>Bacteria</taxon>
        <taxon>Pseudomonadati</taxon>
        <taxon>Pseudomonadota</taxon>
        <taxon>Gammaproteobacteria</taxon>
        <taxon>Aeromonadales</taxon>
        <taxon>Aeromonadaceae</taxon>
        <taxon>Aeromonas</taxon>
    </lineage>
</organism>
<comment type="caution">
    <text evidence="2">The sequence shown here is derived from an EMBL/GenBank/DDBJ whole genome shotgun (WGS) entry which is preliminary data.</text>
</comment>
<dbReference type="Pfam" id="PF18730">
    <property type="entry name" value="HEPN_Cthe2314"/>
    <property type="match status" value="1"/>
</dbReference>
<accession>A0A2N3J8P5</accession>
<dbReference type="InterPro" id="IPR041394">
    <property type="entry name" value="HEPN_Cthe2314"/>
</dbReference>
<dbReference type="EMBL" id="LJZX01000001">
    <property type="protein sequence ID" value="PKQ82946.1"/>
    <property type="molecule type" value="Genomic_DNA"/>
</dbReference>
<protein>
    <recommendedName>
        <fullName evidence="1">Cthe-2314-like HEPN domain-containing protein</fullName>
    </recommendedName>
</protein>
<evidence type="ECO:0000313" key="2">
    <source>
        <dbReference type="EMBL" id="PKQ82946.1"/>
    </source>
</evidence>
<evidence type="ECO:0000259" key="1">
    <source>
        <dbReference type="Pfam" id="PF18730"/>
    </source>
</evidence>
<proteinExistence type="predicted"/>
<gene>
    <name evidence="2" type="ORF">AOX56_00015</name>
</gene>
<dbReference type="AlphaFoldDB" id="A0A2N3J8P5"/>